<keyword evidence="1" id="KW-0812">Transmembrane</keyword>
<feature type="transmembrane region" description="Helical" evidence="1">
    <location>
        <begin position="152"/>
        <end position="173"/>
    </location>
</feature>
<keyword evidence="4" id="KW-1185">Reference proteome</keyword>
<name>A0A815BYC4_9BILA</name>
<accession>A0A815BYC4</accession>
<organism evidence="3 5">
    <name type="scientific">Adineta steineri</name>
    <dbReference type="NCBI Taxonomy" id="433720"/>
    <lineage>
        <taxon>Eukaryota</taxon>
        <taxon>Metazoa</taxon>
        <taxon>Spiralia</taxon>
        <taxon>Gnathifera</taxon>
        <taxon>Rotifera</taxon>
        <taxon>Eurotatoria</taxon>
        <taxon>Bdelloidea</taxon>
        <taxon>Adinetida</taxon>
        <taxon>Adinetidae</taxon>
        <taxon>Adineta</taxon>
    </lineage>
</organism>
<sequence length="319" mass="36730">MDWFSYIQGLGTLAGALLYLFEGLSLGTIPIASAVLRYERDGTKDLTCLIMKGSALFSMLYFLIILIVDMYYGYYDAFILPVSLVALIILTFLLVSLGQHNQSALDRNECLFACFLFQTLLIVKLSHTSYFMVDNTLHYQAPISNVKWRVSLASIILELVQLMPWTLIPFLLFPNSKRYLTLWSLEYADLISHFIVIVTYANGHKTAEWNNVIQTYFVFYIINLVTWVFPLLAVCMFSDNNKMIPPCHAMIVDIITDIPMFITTMVTRAYVQNIYICFDIAIKFIVFARGVIWVPYKVYHDDKPQQNEGQLIYANYPPL</sequence>
<keyword evidence="1" id="KW-0472">Membrane</keyword>
<keyword evidence="1" id="KW-1133">Transmembrane helix</keyword>
<evidence type="ECO:0000256" key="1">
    <source>
        <dbReference type="SAM" id="Phobius"/>
    </source>
</evidence>
<evidence type="ECO:0000313" key="5">
    <source>
        <dbReference type="Proteomes" id="UP000663877"/>
    </source>
</evidence>
<dbReference type="Proteomes" id="UP000663877">
    <property type="component" value="Unassembled WGS sequence"/>
</dbReference>
<proteinExistence type="predicted"/>
<feature type="transmembrane region" description="Helical" evidence="1">
    <location>
        <begin position="110"/>
        <end position="132"/>
    </location>
</feature>
<evidence type="ECO:0000313" key="3">
    <source>
        <dbReference type="EMBL" id="CAF1275889.1"/>
    </source>
</evidence>
<feature type="transmembrane region" description="Helical" evidence="1">
    <location>
        <begin position="78"/>
        <end position="98"/>
    </location>
</feature>
<protein>
    <submittedName>
        <fullName evidence="3">Uncharacterized protein</fullName>
    </submittedName>
</protein>
<comment type="caution">
    <text evidence="3">The sequence shown here is derived from an EMBL/GenBank/DDBJ whole genome shotgun (WGS) entry which is preliminary data.</text>
</comment>
<dbReference type="EMBL" id="CAJNOM010000101">
    <property type="protein sequence ID" value="CAF1050132.1"/>
    <property type="molecule type" value="Genomic_DNA"/>
</dbReference>
<feature type="transmembrane region" description="Helical" evidence="1">
    <location>
        <begin position="273"/>
        <end position="296"/>
    </location>
</feature>
<reference evidence="3" key="1">
    <citation type="submission" date="2021-02" db="EMBL/GenBank/DDBJ databases">
        <authorList>
            <person name="Nowell W R."/>
        </authorList>
    </citation>
    <scope>NUCLEOTIDE SEQUENCE</scope>
</reference>
<evidence type="ECO:0000313" key="2">
    <source>
        <dbReference type="EMBL" id="CAF1050132.1"/>
    </source>
</evidence>
<dbReference type="EMBL" id="CAJNOI010000427">
    <property type="protein sequence ID" value="CAF1275889.1"/>
    <property type="molecule type" value="Genomic_DNA"/>
</dbReference>
<dbReference type="Proteomes" id="UP000663832">
    <property type="component" value="Unassembled WGS sequence"/>
</dbReference>
<dbReference type="OrthoDB" id="10058196at2759"/>
<evidence type="ECO:0000313" key="4">
    <source>
        <dbReference type="Proteomes" id="UP000663832"/>
    </source>
</evidence>
<feature type="transmembrane region" description="Helical" evidence="1">
    <location>
        <begin position="213"/>
        <end position="237"/>
    </location>
</feature>
<feature type="transmembrane region" description="Helical" evidence="1">
    <location>
        <begin position="48"/>
        <end position="72"/>
    </location>
</feature>
<gene>
    <name evidence="3" type="ORF">BJG266_LOCUS30926</name>
    <name evidence="2" type="ORF">QVE165_LOCUS17569</name>
</gene>
<feature type="transmembrane region" description="Helical" evidence="1">
    <location>
        <begin position="180"/>
        <end position="201"/>
    </location>
</feature>
<feature type="transmembrane region" description="Helical" evidence="1">
    <location>
        <begin position="12"/>
        <end position="36"/>
    </location>
</feature>
<dbReference type="AlphaFoldDB" id="A0A815BYC4"/>